<dbReference type="Gene3D" id="3.20.20.80">
    <property type="entry name" value="Glycosidases"/>
    <property type="match status" value="1"/>
</dbReference>
<dbReference type="InterPro" id="IPR017853">
    <property type="entry name" value="GH"/>
</dbReference>
<proteinExistence type="predicted"/>
<sequence>MKLERLFEVKESKLYKVSGEAFPTEGKAYPVKWSSVEGGAEEYNEDFLAKLRDDLKALEEKNLFVFIEPVFDKSAGYEQFTAAMKHTARRIKDCVSVIGFAIPAEVLEHKSFYIEELSAKHQQYCFFCKENAGSDVVLY</sequence>
<evidence type="ECO:0000313" key="2">
    <source>
        <dbReference type="Proteomes" id="UP000518887"/>
    </source>
</evidence>
<protein>
    <submittedName>
        <fullName evidence="1">Uncharacterized protein</fullName>
    </submittedName>
</protein>
<accession>A0A7W8G8Y7</accession>
<dbReference type="Proteomes" id="UP000518887">
    <property type="component" value="Unassembled WGS sequence"/>
</dbReference>
<evidence type="ECO:0000313" key="1">
    <source>
        <dbReference type="EMBL" id="MBB5226035.1"/>
    </source>
</evidence>
<keyword evidence="2" id="KW-1185">Reference proteome</keyword>
<name>A0A7W8G8Y7_9SPIR</name>
<reference evidence="1 2" key="1">
    <citation type="submission" date="2020-08" db="EMBL/GenBank/DDBJ databases">
        <title>Genomic Encyclopedia of Type Strains, Phase IV (KMG-IV): sequencing the most valuable type-strain genomes for metagenomic binning, comparative biology and taxonomic classification.</title>
        <authorList>
            <person name="Goeker M."/>
        </authorList>
    </citation>
    <scope>NUCLEOTIDE SEQUENCE [LARGE SCALE GENOMIC DNA]</scope>
    <source>
        <strain evidence="1 2">DSM 103462</strain>
    </source>
</reference>
<gene>
    <name evidence="1" type="ORF">HNP76_001403</name>
</gene>
<comment type="caution">
    <text evidence="1">The sequence shown here is derived from an EMBL/GenBank/DDBJ whole genome shotgun (WGS) entry which is preliminary data.</text>
</comment>
<dbReference type="EMBL" id="JACHFQ010000004">
    <property type="protein sequence ID" value="MBB5226035.1"/>
    <property type="molecule type" value="Genomic_DNA"/>
</dbReference>
<dbReference type="SUPFAM" id="SSF51445">
    <property type="entry name" value="(Trans)glycosidases"/>
    <property type="match status" value="1"/>
</dbReference>
<dbReference type="RefSeq" id="WP_184658932.1">
    <property type="nucleotide sequence ID" value="NZ_CP031518.1"/>
</dbReference>
<organism evidence="1 2">
    <name type="scientific">Treponema ruminis</name>
    <dbReference type="NCBI Taxonomy" id="744515"/>
    <lineage>
        <taxon>Bacteria</taxon>
        <taxon>Pseudomonadati</taxon>
        <taxon>Spirochaetota</taxon>
        <taxon>Spirochaetia</taxon>
        <taxon>Spirochaetales</taxon>
        <taxon>Treponemataceae</taxon>
        <taxon>Treponema</taxon>
    </lineage>
</organism>
<dbReference type="AlphaFoldDB" id="A0A7W8G8Y7"/>